<dbReference type="AlphaFoldDB" id="A0A0D1C045"/>
<name>A0A0D1C045_CLOBO</name>
<proteinExistence type="predicted"/>
<sequence length="82" mass="9734">MNIKNQIKDILKKNIFELEDVEINDELELISKGYLESFDIINIISILEMKFNINIPIEEIEIMDFNTVNNIYCLIERIKSLE</sequence>
<evidence type="ECO:0000313" key="3">
    <source>
        <dbReference type="Proteomes" id="UP000032250"/>
    </source>
</evidence>
<feature type="domain" description="Carrier" evidence="1">
    <location>
        <begin position="1"/>
        <end position="79"/>
    </location>
</feature>
<reference evidence="2 3" key="1">
    <citation type="submission" date="2014-06" db="EMBL/GenBank/DDBJ databases">
        <title>Genome characterization of distinct group I Clostridium botulinum lineages.</title>
        <authorList>
            <person name="Giordani F."/>
            <person name="Anselmo A."/>
            <person name="Fillo S."/>
            <person name="Palozzi A.M."/>
            <person name="Fortunato A."/>
            <person name="Gentile B."/>
            <person name="Ciammaruconi A."/>
            <person name="Anniballi F."/>
            <person name="De Medici D."/>
            <person name="Lista F."/>
        </authorList>
    </citation>
    <scope>NUCLEOTIDE SEQUENCE [LARGE SCALE GENOMIC DNA]</scope>
    <source>
        <strain evidence="2 3">B2 450</strain>
    </source>
</reference>
<dbReference type="EMBL" id="JXSU01000007">
    <property type="protein sequence ID" value="KIS24401.1"/>
    <property type="molecule type" value="Genomic_DNA"/>
</dbReference>
<dbReference type="SUPFAM" id="SSF47336">
    <property type="entry name" value="ACP-like"/>
    <property type="match status" value="1"/>
</dbReference>
<dbReference type="HOGENOM" id="CLU_2552201_0_0_9"/>
<gene>
    <name evidence="2" type="ORF">N495_12740</name>
</gene>
<evidence type="ECO:0000313" key="2">
    <source>
        <dbReference type="EMBL" id="KIS24401.1"/>
    </source>
</evidence>
<comment type="caution">
    <text evidence="2">The sequence shown here is derived from an EMBL/GenBank/DDBJ whole genome shotgun (WGS) entry which is preliminary data.</text>
</comment>
<dbReference type="RefSeq" id="WP_003484597.1">
    <property type="nucleotide sequence ID" value="NZ_JXSU01000007.1"/>
</dbReference>
<protein>
    <submittedName>
        <fullName evidence="2">Acyl carrier protein</fullName>
    </submittedName>
</protein>
<dbReference type="Proteomes" id="UP000032250">
    <property type="component" value="Unassembled WGS sequence"/>
</dbReference>
<dbReference type="PATRIC" id="fig|1379739.3.peg.2933"/>
<dbReference type="OrthoDB" id="9812291at2"/>
<dbReference type="InterPro" id="IPR009081">
    <property type="entry name" value="PP-bd_ACP"/>
</dbReference>
<dbReference type="PROSITE" id="PS50075">
    <property type="entry name" value="CARRIER"/>
    <property type="match status" value="1"/>
</dbReference>
<dbReference type="InterPro" id="IPR036736">
    <property type="entry name" value="ACP-like_sf"/>
</dbReference>
<organism evidence="2 3">
    <name type="scientific">Clostridium botulinum B2 450</name>
    <dbReference type="NCBI Taxonomy" id="1379739"/>
    <lineage>
        <taxon>Bacteria</taxon>
        <taxon>Bacillati</taxon>
        <taxon>Bacillota</taxon>
        <taxon>Clostridia</taxon>
        <taxon>Eubacteriales</taxon>
        <taxon>Clostridiaceae</taxon>
        <taxon>Clostridium</taxon>
    </lineage>
</organism>
<dbReference type="Gene3D" id="1.10.1200.10">
    <property type="entry name" value="ACP-like"/>
    <property type="match status" value="1"/>
</dbReference>
<accession>A0A0D1C045</accession>
<evidence type="ECO:0000259" key="1">
    <source>
        <dbReference type="PROSITE" id="PS50075"/>
    </source>
</evidence>